<dbReference type="Proteomes" id="UP000270094">
    <property type="component" value="Unassembled WGS sequence"/>
</dbReference>
<gene>
    <name evidence="4" type="ORF">SVUK_LOCUS9892</name>
</gene>
<protein>
    <recommendedName>
        <fullName evidence="3">CNNM transmembrane domain-containing protein</fullName>
    </recommendedName>
</protein>
<dbReference type="OrthoDB" id="5353557at2759"/>
<dbReference type="PANTHER" id="PTHR12064">
    <property type="entry name" value="METAL TRANSPORTER CNNM"/>
    <property type="match status" value="1"/>
</dbReference>
<dbReference type="GO" id="GO:0005886">
    <property type="term" value="C:plasma membrane"/>
    <property type="evidence" value="ECO:0007669"/>
    <property type="project" value="TreeGrafter"/>
</dbReference>
<evidence type="ECO:0000256" key="1">
    <source>
        <dbReference type="ARBA" id="ARBA00023065"/>
    </source>
</evidence>
<evidence type="ECO:0000256" key="2">
    <source>
        <dbReference type="PROSITE-ProRule" id="PRU01193"/>
    </source>
</evidence>
<name>A0A3P7JAD7_STRVU</name>
<evidence type="ECO:0000259" key="3">
    <source>
        <dbReference type="PROSITE" id="PS51846"/>
    </source>
</evidence>
<dbReference type="GO" id="GO:0006811">
    <property type="term" value="P:monoatomic ion transport"/>
    <property type="evidence" value="ECO:0007669"/>
    <property type="project" value="UniProtKB-KW"/>
</dbReference>
<evidence type="ECO:0000313" key="5">
    <source>
        <dbReference type="Proteomes" id="UP000270094"/>
    </source>
</evidence>
<evidence type="ECO:0000313" key="4">
    <source>
        <dbReference type="EMBL" id="VDM74894.1"/>
    </source>
</evidence>
<dbReference type="EMBL" id="UYYB01094726">
    <property type="protein sequence ID" value="VDM74894.1"/>
    <property type="molecule type" value="Genomic_DNA"/>
</dbReference>
<organism evidence="4 5">
    <name type="scientific">Strongylus vulgaris</name>
    <name type="common">Blood worm</name>
    <dbReference type="NCBI Taxonomy" id="40348"/>
    <lineage>
        <taxon>Eukaryota</taxon>
        <taxon>Metazoa</taxon>
        <taxon>Ecdysozoa</taxon>
        <taxon>Nematoda</taxon>
        <taxon>Chromadorea</taxon>
        <taxon>Rhabditida</taxon>
        <taxon>Rhabditina</taxon>
        <taxon>Rhabditomorpha</taxon>
        <taxon>Strongyloidea</taxon>
        <taxon>Strongylidae</taxon>
        <taxon>Strongylus</taxon>
    </lineage>
</organism>
<keyword evidence="1" id="KW-0406">Ion transport</keyword>
<dbReference type="PANTHER" id="PTHR12064:SF94">
    <property type="entry name" value="UNEXTENDED PROTEIN"/>
    <property type="match status" value="1"/>
</dbReference>
<accession>A0A3P7JAD7</accession>
<dbReference type="GO" id="GO:0010960">
    <property type="term" value="P:magnesium ion homeostasis"/>
    <property type="evidence" value="ECO:0007669"/>
    <property type="project" value="InterPro"/>
</dbReference>
<sequence>MITQIFIFITYPIAWPVSKLLDCLLGDEYQAYDRKRLMELIRMSIKDDNGQVSNELKIAVGAMEIVDKVVEDVMTKLAVNFPCLSKILLDNLDECT</sequence>
<keyword evidence="2" id="KW-0472">Membrane</keyword>
<keyword evidence="2" id="KW-1133">Transmembrane helix</keyword>
<reference evidence="4 5" key="1">
    <citation type="submission" date="2018-11" db="EMBL/GenBank/DDBJ databases">
        <authorList>
            <consortium name="Pathogen Informatics"/>
        </authorList>
    </citation>
    <scope>NUCLEOTIDE SEQUENCE [LARGE SCALE GENOMIC DNA]</scope>
</reference>
<keyword evidence="2" id="KW-0812">Transmembrane</keyword>
<proteinExistence type="predicted"/>
<keyword evidence="5" id="KW-1185">Reference proteome</keyword>
<keyword evidence="1" id="KW-0813">Transport</keyword>
<dbReference type="PROSITE" id="PS51846">
    <property type="entry name" value="CNNM"/>
    <property type="match status" value="1"/>
</dbReference>
<dbReference type="InterPro" id="IPR045095">
    <property type="entry name" value="ACDP"/>
</dbReference>
<feature type="domain" description="CNNM transmembrane" evidence="3">
    <location>
        <begin position="1"/>
        <end position="56"/>
    </location>
</feature>
<dbReference type="GO" id="GO:0022857">
    <property type="term" value="F:transmembrane transporter activity"/>
    <property type="evidence" value="ECO:0007669"/>
    <property type="project" value="TreeGrafter"/>
</dbReference>
<dbReference type="AlphaFoldDB" id="A0A3P7JAD7"/>
<dbReference type="InterPro" id="IPR002550">
    <property type="entry name" value="CNNM"/>
</dbReference>